<evidence type="ECO:0000256" key="1">
    <source>
        <dbReference type="SAM" id="MobiDB-lite"/>
    </source>
</evidence>
<accession>A0A453P9Q6</accession>
<reference evidence="3" key="1">
    <citation type="journal article" date="2014" name="Science">
        <title>Ancient hybridizations among the ancestral genomes of bread wheat.</title>
        <authorList>
            <consortium name="International Wheat Genome Sequencing Consortium,"/>
            <person name="Marcussen T."/>
            <person name="Sandve S.R."/>
            <person name="Heier L."/>
            <person name="Spannagl M."/>
            <person name="Pfeifer M."/>
            <person name="Jakobsen K.S."/>
            <person name="Wulff B.B."/>
            <person name="Steuernagel B."/>
            <person name="Mayer K.F."/>
            <person name="Olsen O.A."/>
        </authorList>
    </citation>
    <scope>NUCLEOTIDE SEQUENCE [LARGE SCALE GENOMIC DNA]</scope>
    <source>
        <strain evidence="3">cv. AL8/78</strain>
    </source>
</reference>
<reference evidence="2" key="4">
    <citation type="submission" date="2019-03" db="UniProtKB">
        <authorList>
            <consortium name="EnsemblPlants"/>
        </authorList>
    </citation>
    <scope>IDENTIFICATION</scope>
</reference>
<feature type="compositionally biased region" description="Polar residues" evidence="1">
    <location>
        <begin position="12"/>
        <end position="30"/>
    </location>
</feature>
<dbReference type="AlphaFoldDB" id="A0A453P9Q6"/>
<dbReference type="Gramene" id="AET6Gv20662900.1">
    <property type="protein sequence ID" value="AET6Gv20662900.1"/>
    <property type="gene ID" value="AET6Gv20662900"/>
</dbReference>
<keyword evidence="3" id="KW-1185">Reference proteome</keyword>
<feature type="region of interest" description="Disordered" evidence="1">
    <location>
        <begin position="1"/>
        <end position="30"/>
    </location>
</feature>
<reference evidence="3" key="2">
    <citation type="journal article" date="2017" name="Nat. Plants">
        <title>The Aegilops tauschii genome reveals multiple impacts of transposons.</title>
        <authorList>
            <person name="Zhao G."/>
            <person name="Zou C."/>
            <person name="Li K."/>
            <person name="Wang K."/>
            <person name="Li T."/>
            <person name="Gao L."/>
            <person name="Zhang X."/>
            <person name="Wang H."/>
            <person name="Yang Z."/>
            <person name="Liu X."/>
            <person name="Jiang W."/>
            <person name="Mao L."/>
            <person name="Kong X."/>
            <person name="Jiao Y."/>
            <person name="Jia J."/>
        </authorList>
    </citation>
    <scope>NUCLEOTIDE SEQUENCE [LARGE SCALE GENOMIC DNA]</scope>
    <source>
        <strain evidence="3">cv. AL8/78</strain>
    </source>
</reference>
<evidence type="ECO:0000313" key="2">
    <source>
        <dbReference type="EnsemblPlants" id="AET6Gv20662900.1"/>
    </source>
</evidence>
<protein>
    <submittedName>
        <fullName evidence="2">Uncharacterized protein</fullName>
    </submittedName>
</protein>
<dbReference type="EnsemblPlants" id="AET6Gv20662900.1">
    <property type="protein sequence ID" value="AET6Gv20662900.1"/>
    <property type="gene ID" value="AET6Gv20662900"/>
</dbReference>
<name>A0A453P9Q6_AEGTS</name>
<reference evidence="2" key="5">
    <citation type="journal article" date="2021" name="G3 (Bethesda)">
        <title>Aegilops tauschii genome assembly Aet v5.0 features greater sequence contiguity and improved annotation.</title>
        <authorList>
            <person name="Wang L."/>
            <person name="Zhu T."/>
            <person name="Rodriguez J.C."/>
            <person name="Deal K.R."/>
            <person name="Dubcovsky J."/>
            <person name="McGuire P.E."/>
            <person name="Lux T."/>
            <person name="Spannagl M."/>
            <person name="Mayer K.F.X."/>
            <person name="Baldrich P."/>
            <person name="Meyers B.C."/>
            <person name="Huo N."/>
            <person name="Gu Y.Q."/>
            <person name="Zhou H."/>
            <person name="Devos K.M."/>
            <person name="Bennetzen J.L."/>
            <person name="Unver T."/>
            <person name="Budak H."/>
            <person name="Gulick P.J."/>
            <person name="Galiba G."/>
            <person name="Kalapos B."/>
            <person name="Nelson D.R."/>
            <person name="Li P."/>
            <person name="You F.M."/>
            <person name="Luo M.C."/>
            <person name="Dvorak J."/>
        </authorList>
    </citation>
    <scope>NUCLEOTIDE SEQUENCE [LARGE SCALE GENOMIC DNA]</scope>
    <source>
        <strain evidence="2">cv. AL8/78</strain>
    </source>
</reference>
<proteinExistence type="predicted"/>
<sequence>ACSQDPEAASPRSVSTCPNLHFSRPSSPTDQMIGPDGVDFVAGDGALAFGSGVKDLNMVGSFELVLLPLLTLLFPFPAPASAASLSPFAATSNASSHAYARPVSHLLRRCRRRRRRQVRLGPRRRGPSLATRRRGCARWRRAVLRVPRPREGRRGRTGAGL</sequence>
<reference evidence="2" key="3">
    <citation type="journal article" date="2017" name="Nature">
        <title>Genome sequence of the progenitor of the wheat D genome Aegilops tauschii.</title>
        <authorList>
            <person name="Luo M.C."/>
            <person name="Gu Y.Q."/>
            <person name="Puiu D."/>
            <person name="Wang H."/>
            <person name="Twardziok S.O."/>
            <person name="Deal K.R."/>
            <person name="Huo N."/>
            <person name="Zhu T."/>
            <person name="Wang L."/>
            <person name="Wang Y."/>
            <person name="McGuire P.E."/>
            <person name="Liu S."/>
            <person name="Long H."/>
            <person name="Ramasamy R.K."/>
            <person name="Rodriguez J.C."/>
            <person name="Van S.L."/>
            <person name="Yuan L."/>
            <person name="Wang Z."/>
            <person name="Xia Z."/>
            <person name="Xiao L."/>
            <person name="Anderson O.D."/>
            <person name="Ouyang S."/>
            <person name="Liang Y."/>
            <person name="Zimin A.V."/>
            <person name="Pertea G."/>
            <person name="Qi P."/>
            <person name="Bennetzen J.L."/>
            <person name="Dai X."/>
            <person name="Dawson M.W."/>
            <person name="Muller H.G."/>
            <person name="Kugler K."/>
            <person name="Rivarola-Duarte L."/>
            <person name="Spannagl M."/>
            <person name="Mayer K.F.X."/>
            <person name="Lu F.H."/>
            <person name="Bevan M.W."/>
            <person name="Leroy P."/>
            <person name="Li P."/>
            <person name="You F.M."/>
            <person name="Sun Q."/>
            <person name="Liu Z."/>
            <person name="Lyons E."/>
            <person name="Wicker T."/>
            <person name="Salzberg S.L."/>
            <person name="Devos K.M."/>
            <person name="Dvorak J."/>
        </authorList>
    </citation>
    <scope>NUCLEOTIDE SEQUENCE [LARGE SCALE GENOMIC DNA]</scope>
    <source>
        <strain evidence="2">cv. AL8/78</strain>
    </source>
</reference>
<evidence type="ECO:0000313" key="3">
    <source>
        <dbReference type="Proteomes" id="UP000015105"/>
    </source>
</evidence>
<feature type="region of interest" description="Disordered" evidence="1">
    <location>
        <begin position="112"/>
        <end position="132"/>
    </location>
</feature>
<dbReference type="Proteomes" id="UP000015105">
    <property type="component" value="Chromosome 6D"/>
</dbReference>
<organism evidence="2 3">
    <name type="scientific">Aegilops tauschii subsp. strangulata</name>
    <name type="common">Goatgrass</name>
    <dbReference type="NCBI Taxonomy" id="200361"/>
    <lineage>
        <taxon>Eukaryota</taxon>
        <taxon>Viridiplantae</taxon>
        <taxon>Streptophyta</taxon>
        <taxon>Embryophyta</taxon>
        <taxon>Tracheophyta</taxon>
        <taxon>Spermatophyta</taxon>
        <taxon>Magnoliopsida</taxon>
        <taxon>Liliopsida</taxon>
        <taxon>Poales</taxon>
        <taxon>Poaceae</taxon>
        <taxon>BOP clade</taxon>
        <taxon>Pooideae</taxon>
        <taxon>Triticodae</taxon>
        <taxon>Triticeae</taxon>
        <taxon>Triticinae</taxon>
        <taxon>Aegilops</taxon>
    </lineage>
</organism>